<sequence length="306" mass="32877">MKIKSLLAAAGIAMAGVAHASEQVDIPIVPSSVMTKNVPPHIDSKKTSSQRSPVNQGLAKINENAVLVMEQGVNQIVPIAIDHPNRIVTPFNRPNIESVIDSKVTKIQAKGNVAYVSTTSERPVTLFITEHGDQSRALSLTLVPREIPPRELFLQLPDGVGLGHMIAAGNEKAEKWESSQPYIQTIREIFRSIALGEVPQGYSMTRIPASMQRPSCSAGGLSFDFSIGQVLMGHNLSVLVGVATNTTSQPVEFKEAACGGWDVAAVAAWPLNVLEPGQRTEVYVAKKVGHHRKGPISKRPSLVGAY</sequence>
<geneLocation type="plasmid" evidence="3">
    <name>pGZAF1_VIM</name>
</geneLocation>
<reference evidence="3" key="1">
    <citation type="submission" date="2017-02" db="EMBL/GenBank/DDBJ databases">
        <title>Emergence of VIM metallo-beta-lactamase producing Alcaligenes faecalis in GAZA, Palestine.</title>
        <authorList>
            <person name="Al Laham N."/>
            <person name="Chavda K."/>
            <person name="Cienfuegos V."/>
            <person name="Kreiswirth B."/>
            <person name="Chen L."/>
        </authorList>
    </citation>
    <scope>NUCLEOTIDE SEQUENCE</scope>
    <source>
        <strain evidence="3">GZAF1</strain>
        <plasmid evidence="3">pGZAF1_VIM</plasmid>
    </source>
</reference>
<name>A0A1Z3MKS4_ALCFA</name>
<evidence type="ECO:0000313" key="3">
    <source>
        <dbReference type="EMBL" id="ASD48416.1"/>
    </source>
</evidence>
<proteinExistence type="predicted"/>
<evidence type="ECO:0000259" key="2">
    <source>
        <dbReference type="Pfam" id="PF23536"/>
    </source>
</evidence>
<dbReference type="RefSeq" id="WP_086069360.1">
    <property type="nucleotide sequence ID" value="NZ_KY623659.1"/>
</dbReference>
<feature type="domain" description="TraK C-terminal" evidence="2">
    <location>
        <begin position="174"/>
        <end position="285"/>
    </location>
</feature>
<keyword evidence="3" id="KW-0614">Plasmid</keyword>
<feature type="signal peptide" evidence="1">
    <location>
        <begin position="1"/>
        <end position="20"/>
    </location>
</feature>
<dbReference type="EMBL" id="KY623659">
    <property type="protein sequence ID" value="ASD48416.1"/>
    <property type="molecule type" value="Genomic_DNA"/>
</dbReference>
<organism evidence="3">
    <name type="scientific">Alcaligenes faecalis</name>
    <dbReference type="NCBI Taxonomy" id="511"/>
    <lineage>
        <taxon>Bacteria</taxon>
        <taxon>Pseudomonadati</taxon>
        <taxon>Pseudomonadota</taxon>
        <taxon>Betaproteobacteria</taxon>
        <taxon>Burkholderiales</taxon>
        <taxon>Alcaligenaceae</taxon>
        <taxon>Alcaligenes</taxon>
    </lineage>
</organism>
<dbReference type="InterPro" id="IPR055397">
    <property type="entry name" value="TraK_C"/>
</dbReference>
<dbReference type="Pfam" id="PF23536">
    <property type="entry name" value="TraK_C"/>
    <property type="match status" value="1"/>
</dbReference>
<evidence type="ECO:0000256" key="1">
    <source>
        <dbReference type="SAM" id="SignalP"/>
    </source>
</evidence>
<dbReference type="AlphaFoldDB" id="A0A1Z3MKS4"/>
<keyword evidence="1" id="KW-0732">Signal</keyword>
<feature type="chain" id="PRO_5011115506" evidence="1">
    <location>
        <begin position="21"/>
        <end position="306"/>
    </location>
</feature>
<accession>A0A1Z3MKS4</accession>
<protein>
    <submittedName>
        <fullName evidence="3">Conjugal transfer protein TraK</fullName>
    </submittedName>
</protein>